<evidence type="ECO:0000313" key="2">
    <source>
        <dbReference type="EMBL" id="TFW34280.1"/>
    </source>
</evidence>
<gene>
    <name evidence="2" type="ORF">E4O92_04360</name>
</gene>
<feature type="region of interest" description="Disordered" evidence="1">
    <location>
        <begin position="23"/>
        <end position="47"/>
    </location>
</feature>
<evidence type="ECO:0000313" key="3">
    <source>
        <dbReference type="Proteomes" id="UP000297258"/>
    </source>
</evidence>
<keyword evidence="3" id="KW-1185">Reference proteome</keyword>
<name>A0A4Y9T904_9BURK</name>
<dbReference type="EMBL" id="SPUM01000028">
    <property type="protein sequence ID" value="TFW34280.1"/>
    <property type="molecule type" value="Genomic_DNA"/>
</dbReference>
<sequence length="148" mass="15416">MRRLAILLMLGCTACATEAHRPDAGPKAPVLAASQSGSGPARPAESPAATFERIRALIGTAACTDSSQCRTLAIGGKACGGPESYLPWSTKQTSEQELRALGERYANERQAEQTRSGEMSNCRFMPDPGAVCRAGTCQLGSSAGARAE</sequence>
<dbReference type="AlphaFoldDB" id="A0A4Y9T904"/>
<organism evidence="2 3">
    <name type="scientific">Massilia horti</name>
    <dbReference type="NCBI Taxonomy" id="2562153"/>
    <lineage>
        <taxon>Bacteria</taxon>
        <taxon>Pseudomonadati</taxon>
        <taxon>Pseudomonadota</taxon>
        <taxon>Betaproteobacteria</taxon>
        <taxon>Burkholderiales</taxon>
        <taxon>Oxalobacteraceae</taxon>
        <taxon>Telluria group</taxon>
        <taxon>Massilia</taxon>
    </lineage>
</organism>
<dbReference type="Proteomes" id="UP000297258">
    <property type="component" value="Unassembled WGS sequence"/>
</dbReference>
<accession>A0A4Y9T904</accession>
<reference evidence="2 3" key="1">
    <citation type="submission" date="2019-03" db="EMBL/GenBank/DDBJ databases">
        <title>Draft genome of Massilia hortus sp. nov., a novel bacterial species of the Oxalobacteraceae family.</title>
        <authorList>
            <person name="Peta V."/>
            <person name="Raths R."/>
            <person name="Bucking H."/>
        </authorList>
    </citation>
    <scope>NUCLEOTIDE SEQUENCE [LARGE SCALE GENOMIC DNA]</scope>
    <source>
        <strain evidence="2 3">ONC3</strain>
    </source>
</reference>
<proteinExistence type="predicted"/>
<dbReference type="OrthoDB" id="8703681at2"/>
<comment type="caution">
    <text evidence="2">The sequence shown here is derived from an EMBL/GenBank/DDBJ whole genome shotgun (WGS) entry which is preliminary data.</text>
</comment>
<protein>
    <submittedName>
        <fullName evidence="2">Uncharacterized protein</fullName>
    </submittedName>
</protein>
<evidence type="ECO:0000256" key="1">
    <source>
        <dbReference type="SAM" id="MobiDB-lite"/>
    </source>
</evidence>